<dbReference type="InterPro" id="IPR009057">
    <property type="entry name" value="Homeodomain-like_sf"/>
</dbReference>
<dbReference type="PROSITE" id="PS50977">
    <property type="entry name" value="HTH_TETR_2"/>
    <property type="match status" value="1"/>
</dbReference>
<evidence type="ECO:0000256" key="4">
    <source>
        <dbReference type="PROSITE-ProRule" id="PRU00335"/>
    </source>
</evidence>
<keyword evidence="2 4" id="KW-0238">DNA-binding</keyword>
<comment type="caution">
    <text evidence="6">The sequence shown here is derived from an EMBL/GenBank/DDBJ whole genome shotgun (WGS) entry which is preliminary data.</text>
</comment>
<dbReference type="Proteomes" id="UP000076321">
    <property type="component" value="Unassembled WGS sequence"/>
</dbReference>
<dbReference type="OrthoDB" id="8479950at2"/>
<evidence type="ECO:0000259" key="5">
    <source>
        <dbReference type="PROSITE" id="PS50977"/>
    </source>
</evidence>
<dbReference type="EMBL" id="LQCI01000009">
    <property type="protein sequence ID" value="KZB86170.1"/>
    <property type="molecule type" value="Genomic_DNA"/>
</dbReference>
<dbReference type="PANTHER" id="PTHR30055">
    <property type="entry name" value="HTH-TYPE TRANSCRIPTIONAL REGULATOR RUTR"/>
    <property type="match status" value="1"/>
</dbReference>
<name>A0A154MPZ6_9PSEU</name>
<protein>
    <submittedName>
        <fullName evidence="6">TetR family transcriptional regulator</fullName>
    </submittedName>
</protein>
<evidence type="ECO:0000313" key="9">
    <source>
        <dbReference type="Proteomes" id="UP000186883"/>
    </source>
</evidence>
<dbReference type="InterPro" id="IPR001647">
    <property type="entry name" value="HTH_TetR"/>
</dbReference>
<dbReference type="Pfam" id="PF21943">
    <property type="entry name" value="TetR_C_46"/>
    <property type="match status" value="1"/>
</dbReference>
<evidence type="ECO:0000256" key="3">
    <source>
        <dbReference type="ARBA" id="ARBA00023163"/>
    </source>
</evidence>
<dbReference type="Gene3D" id="1.10.357.10">
    <property type="entry name" value="Tetracycline Repressor, domain 2"/>
    <property type="match status" value="1"/>
</dbReference>
<dbReference type="GO" id="GO:0003700">
    <property type="term" value="F:DNA-binding transcription factor activity"/>
    <property type="evidence" value="ECO:0007669"/>
    <property type="project" value="TreeGrafter"/>
</dbReference>
<reference evidence="6 8" key="1">
    <citation type="submission" date="2015-12" db="EMBL/GenBank/DDBJ databases">
        <title>Amycolatopsis regifaucium genome sequencing and assembly.</title>
        <authorList>
            <person name="Mayilraj S."/>
        </authorList>
    </citation>
    <scope>NUCLEOTIDE SEQUENCE [LARGE SCALE GENOMIC DNA]</scope>
    <source>
        <strain evidence="6 8">GY080</strain>
    </source>
</reference>
<keyword evidence="9" id="KW-1185">Reference proteome</keyword>
<dbReference type="PRINTS" id="PR00455">
    <property type="entry name" value="HTHTETR"/>
</dbReference>
<dbReference type="GO" id="GO:0000976">
    <property type="term" value="F:transcription cis-regulatory region binding"/>
    <property type="evidence" value="ECO:0007669"/>
    <property type="project" value="TreeGrafter"/>
</dbReference>
<evidence type="ECO:0000313" key="8">
    <source>
        <dbReference type="Proteomes" id="UP000076321"/>
    </source>
</evidence>
<feature type="domain" description="HTH tetR-type" evidence="5">
    <location>
        <begin position="16"/>
        <end position="76"/>
    </location>
</feature>
<dbReference type="InterPro" id="IPR054129">
    <property type="entry name" value="DesT_TetR_C"/>
</dbReference>
<sequence length="204" mass="23060">MAPSTSGRSRSRLSTAERREQLLRIGARLFAERPYDDVWIEQVADIAEVSRGLLYHYFPTKRDFVTEVVKAEGERLLAMTRTDPTLPVADQLIAGLDAYLRYVEANKDGYRALHAGTSIAVDDVREILDRNFAEQGRRILAVLCPDSEPPETLRVTVRGWLAFVVAVCLDWLKYQRLTRDQTRDLCAKALLDIVAASPDVQIDL</sequence>
<feature type="DNA-binding region" description="H-T-H motif" evidence="4">
    <location>
        <begin position="39"/>
        <end position="58"/>
    </location>
</feature>
<dbReference type="Pfam" id="PF00440">
    <property type="entry name" value="TetR_N"/>
    <property type="match status" value="1"/>
</dbReference>
<evidence type="ECO:0000313" key="6">
    <source>
        <dbReference type="EMBL" id="KZB86170.1"/>
    </source>
</evidence>
<dbReference type="InterPro" id="IPR050109">
    <property type="entry name" value="HTH-type_TetR-like_transc_reg"/>
</dbReference>
<dbReference type="Proteomes" id="UP000186883">
    <property type="component" value="Unassembled WGS sequence"/>
</dbReference>
<dbReference type="AlphaFoldDB" id="A0A154MPZ6"/>
<keyword evidence="1" id="KW-0805">Transcription regulation</keyword>
<evidence type="ECO:0000256" key="1">
    <source>
        <dbReference type="ARBA" id="ARBA00023015"/>
    </source>
</evidence>
<dbReference type="SUPFAM" id="SSF46689">
    <property type="entry name" value="Homeodomain-like"/>
    <property type="match status" value="1"/>
</dbReference>
<dbReference type="EMBL" id="LOBU02000019">
    <property type="protein sequence ID" value="OKA05061.1"/>
    <property type="molecule type" value="Genomic_DNA"/>
</dbReference>
<evidence type="ECO:0000256" key="2">
    <source>
        <dbReference type="ARBA" id="ARBA00023125"/>
    </source>
</evidence>
<accession>A0A154MPZ6</accession>
<proteinExistence type="predicted"/>
<gene>
    <name evidence="7" type="ORF">ATP06_0228840</name>
    <name evidence="6" type="ORF">AVL48_28745</name>
</gene>
<evidence type="ECO:0000313" key="7">
    <source>
        <dbReference type="EMBL" id="OKA05061.1"/>
    </source>
</evidence>
<dbReference type="RefSeq" id="WP_061982472.1">
    <property type="nucleotide sequence ID" value="NZ_FOPQ01000006.1"/>
</dbReference>
<dbReference type="PANTHER" id="PTHR30055:SF174">
    <property type="entry name" value="TRANSCRIPTIONAL REGULATORY PROTEIN (PROBABLY TETR-FAMILY)-RELATED"/>
    <property type="match status" value="1"/>
</dbReference>
<keyword evidence="3" id="KW-0804">Transcription</keyword>
<organism evidence="6 8">
    <name type="scientific">Amycolatopsis regifaucium</name>
    <dbReference type="NCBI Taxonomy" id="546365"/>
    <lineage>
        <taxon>Bacteria</taxon>
        <taxon>Bacillati</taxon>
        <taxon>Actinomycetota</taxon>
        <taxon>Actinomycetes</taxon>
        <taxon>Pseudonocardiales</taxon>
        <taxon>Pseudonocardiaceae</taxon>
        <taxon>Amycolatopsis</taxon>
    </lineage>
</organism>
<reference evidence="7 9" key="2">
    <citation type="submission" date="2016-11" db="EMBL/GenBank/DDBJ databases">
        <title>Genome sequencing of Amycolatopsis regifaucium.</title>
        <authorList>
            <person name="Mayilraj S."/>
            <person name="Kaur N."/>
        </authorList>
    </citation>
    <scope>NUCLEOTIDE SEQUENCE [LARGE SCALE GENOMIC DNA]</scope>
    <source>
        <strain evidence="7 9">GY080</strain>
    </source>
</reference>